<evidence type="ECO:0000313" key="1">
    <source>
        <dbReference type="EMBL" id="RAL63609.1"/>
    </source>
</evidence>
<sequence length="78" mass="8829">MCIWLLGLKLVDFRVYRVTVGEEITVTEVLLEINNNYYPSKAITQLAWKPSSKDISETVGMELAIASEDSSLRIYSLC</sequence>
<reference evidence="1 2" key="1">
    <citation type="submission" date="2018-06" db="EMBL/GenBank/DDBJ databases">
        <title>Genome Sequence of the Brown Rot Fungal Pathogen Monilinia fructigena.</title>
        <authorList>
            <person name="Landi L."/>
            <person name="De Miccolis Angelini R.M."/>
            <person name="Pollastro S."/>
            <person name="Abate D."/>
            <person name="Faretra F."/>
            <person name="Romanazzi G."/>
        </authorList>
    </citation>
    <scope>NUCLEOTIDE SEQUENCE [LARGE SCALE GENOMIC DNA]</scope>
    <source>
        <strain evidence="1 2">Mfrg269</strain>
    </source>
</reference>
<protein>
    <submittedName>
        <fullName evidence="1">Uncharacterized protein</fullName>
    </submittedName>
</protein>
<dbReference type="EMBL" id="QKRW01000018">
    <property type="protein sequence ID" value="RAL63609.1"/>
    <property type="molecule type" value="Genomic_DNA"/>
</dbReference>
<organism evidence="1 2">
    <name type="scientific">Monilinia fructigena</name>
    <dbReference type="NCBI Taxonomy" id="38457"/>
    <lineage>
        <taxon>Eukaryota</taxon>
        <taxon>Fungi</taxon>
        <taxon>Dikarya</taxon>
        <taxon>Ascomycota</taxon>
        <taxon>Pezizomycotina</taxon>
        <taxon>Leotiomycetes</taxon>
        <taxon>Helotiales</taxon>
        <taxon>Sclerotiniaceae</taxon>
        <taxon>Monilinia</taxon>
    </lineage>
</organism>
<evidence type="ECO:0000313" key="2">
    <source>
        <dbReference type="Proteomes" id="UP000249056"/>
    </source>
</evidence>
<keyword evidence="2" id="KW-1185">Reference proteome</keyword>
<accession>A0A395IZ41</accession>
<gene>
    <name evidence="1" type="ORF">DID88_003653</name>
</gene>
<dbReference type="AlphaFoldDB" id="A0A395IZ41"/>
<proteinExistence type="predicted"/>
<dbReference type="Proteomes" id="UP000249056">
    <property type="component" value="Unassembled WGS sequence"/>
</dbReference>
<name>A0A395IZ41_9HELO</name>
<comment type="caution">
    <text evidence="1">The sequence shown here is derived from an EMBL/GenBank/DDBJ whole genome shotgun (WGS) entry which is preliminary data.</text>
</comment>